<dbReference type="Pfam" id="PF01363">
    <property type="entry name" value="FYVE"/>
    <property type="match status" value="1"/>
</dbReference>
<dbReference type="InterPro" id="IPR017455">
    <property type="entry name" value="Znf_FYVE-rel"/>
</dbReference>
<keyword evidence="1" id="KW-0479">Metal-binding</keyword>
<feature type="region of interest" description="Disordered" evidence="5">
    <location>
        <begin position="113"/>
        <end position="152"/>
    </location>
</feature>
<keyword evidence="3" id="KW-0862">Zinc</keyword>
<feature type="region of interest" description="Disordered" evidence="5">
    <location>
        <begin position="1472"/>
        <end position="1525"/>
    </location>
</feature>
<name>A0A1V9ZUJ5_ACHHY</name>
<evidence type="ECO:0000256" key="2">
    <source>
        <dbReference type="ARBA" id="ARBA00022771"/>
    </source>
</evidence>
<evidence type="ECO:0000256" key="3">
    <source>
        <dbReference type="ARBA" id="ARBA00022833"/>
    </source>
</evidence>
<dbReference type="PANTHER" id="PTHR28678">
    <property type="entry name" value="CODANIN-1"/>
    <property type="match status" value="1"/>
</dbReference>
<evidence type="ECO:0000256" key="5">
    <source>
        <dbReference type="SAM" id="MobiDB-lite"/>
    </source>
</evidence>
<accession>A0A1V9ZUJ5</accession>
<comment type="caution">
    <text evidence="7">The sequence shown here is derived from an EMBL/GenBank/DDBJ whole genome shotgun (WGS) entry which is preliminary data.</text>
</comment>
<dbReference type="InterPro" id="IPR011011">
    <property type="entry name" value="Znf_FYVE_PHD"/>
</dbReference>
<feature type="domain" description="FYVE-type" evidence="6">
    <location>
        <begin position="1385"/>
        <end position="1444"/>
    </location>
</feature>
<dbReference type="InterPro" id="IPR000306">
    <property type="entry name" value="Znf_FYVE"/>
</dbReference>
<evidence type="ECO:0000259" key="6">
    <source>
        <dbReference type="PROSITE" id="PS50178"/>
    </source>
</evidence>
<dbReference type="CDD" id="cd00065">
    <property type="entry name" value="FYVE_like_SF"/>
    <property type="match status" value="1"/>
</dbReference>
<feature type="compositionally biased region" description="Pro residues" evidence="5">
    <location>
        <begin position="1660"/>
        <end position="1669"/>
    </location>
</feature>
<dbReference type="SUPFAM" id="SSF57903">
    <property type="entry name" value="FYVE/PHD zinc finger"/>
    <property type="match status" value="1"/>
</dbReference>
<gene>
    <name evidence="7" type="ORF">ACHHYP_00306</name>
</gene>
<feature type="compositionally biased region" description="Basic and acidic residues" evidence="5">
    <location>
        <begin position="196"/>
        <end position="209"/>
    </location>
</feature>
<dbReference type="Gene3D" id="3.30.530.20">
    <property type="match status" value="1"/>
</dbReference>
<dbReference type="InterPro" id="IPR040031">
    <property type="entry name" value="Codanin-1"/>
</dbReference>
<evidence type="ECO:0000256" key="1">
    <source>
        <dbReference type="ARBA" id="ARBA00022723"/>
    </source>
</evidence>
<feature type="compositionally biased region" description="Acidic residues" evidence="5">
    <location>
        <begin position="230"/>
        <end position="239"/>
    </location>
</feature>
<evidence type="ECO:0000313" key="8">
    <source>
        <dbReference type="Proteomes" id="UP000243579"/>
    </source>
</evidence>
<keyword evidence="2 4" id="KW-0863">Zinc-finger</keyword>
<dbReference type="InterPro" id="IPR023393">
    <property type="entry name" value="START-like_dom_sf"/>
</dbReference>
<feature type="region of interest" description="Disordered" evidence="5">
    <location>
        <begin position="1719"/>
        <end position="1751"/>
    </location>
</feature>
<feature type="region of interest" description="Disordered" evidence="5">
    <location>
        <begin position="1654"/>
        <end position="1675"/>
    </location>
</feature>
<dbReference type="GO" id="GO:0008270">
    <property type="term" value="F:zinc ion binding"/>
    <property type="evidence" value="ECO:0007669"/>
    <property type="project" value="UniProtKB-KW"/>
</dbReference>
<feature type="region of interest" description="Disordered" evidence="5">
    <location>
        <begin position="196"/>
        <end position="239"/>
    </location>
</feature>
<dbReference type="PROSITE" id="PS50178">
    <property type="entry name" value="ZF_FYVE"/>
    <property type="match status" value="1"/>
</dbReference>
<dbReference type="GO" id="GO:0006325">
    <property type="term" value="P:chromatin organization"/>
    <property type="evidence" value="ECO:0007669"/>
    <property type="project" value="TreeGrafter"/>
</dbReference>
<dbReference type="GO" id="GO:0005634">
    <property type="term" value="C:nucleus"/>
    <property type="evidence" value="ECO:0007669"/>
    <property type="project" value="TreeGrafter"/>
</dbReference>
<protein>
    <recommendedName>
        <fullName evidence="6">FYVE-type domain-containing protein</fullName>
    </recommendedName>
</protein>
<dbReference type="Gene3D" id="3.30.40.10">
    <property type="entry name" value="Zinc/RING finger domain, C3HC4 (zinc finger)"/>
    <property type="match status" value="1"/>
</dbReference>
<evidence type="ECO:0000313" key="7">
    <source>
        <dbReference type="EMBL" id="OQS01692.1"/>
    </source>
</evidence>
<reference evidence="7 8" key="1">
    <citation type="journal article" date="2014" name="Genome Biol. Evol.">
        <title>The secreted proteins of Achlya hypogyna and Thraustotheca clavata identify the ancestral oomycete secretome and reveal gene acquisitions by horizontal gene transfer.</title>
        <authorList>
            <person name="Misner I."/>
            <person name="Blouin N."/>
            <person name="Leonard G."/>
            <person name="Richards T.A."/>
            <person name="Lane C.E."/>
        </authorList>
    </citation>
    <scope>NUCLEOTIDE SEQUENCE [LARGE SCALE GENOMIC DNA]</scope>
    <source>
        <strain evidence="7 8">ATCC 48635</strain>
    </source>
</reference>
<dbReference type="Proteomes" id="UP000243579">
    <property type="component" value="Unassembled WGS sequence"/>
</dbReference>
<dbReference type="SMART" id="SM00064">
    <property type="entry name" value="FYVE"/>
    <property type="match status" value="1"/>
</dbReference>
<feature type="compositionally biased region" description="Low complexity" evidence="5">
    <location>
        <begin position="1560"/>
        <end position="1572"/>
    </location>
</feature>
<evidence type="ECO:0000256" key="4">
    <source>
        <dbReference type="PROSITE-ProRule" id="PRU00091"/>
    </source>
</evidence>
<organism evidence="7 8">
    <name type="scientific">Achlya hypogyna</name>
    <name type="common">Oomycete</name>
    <name type="synonym">Protoachlya hypogyna</name>
    <dbReference type="NCBI Taxonomy" id="1202772"/>
    <lineage>
        <taxon>Eukaryota</taxon>
        <taxon>Sar</taxon>
        <taxon>Stramenopiles</taxon>
        <taxon>Oomycota</taxon>
        <taxon>Saprolegniomycetes</taxon>
        <taxon>Saprolegniales</taxon>
        <taxon>Achlyaceae</taxon>
        <taxon>Achlya</taxon>
    </lineage>
</organism>
<dbReference type="InterPro" id="IPR013083">
    <property type="entry name" value="Znf_RING/FYVE/PHD"/>
</dbReference>
<dbReference type="OrthoDB" id="76815at2759"/>
<keyword evidence="8" id="KW-1185">Reference proteome</keyword>
<sequence>MAEPSEDVLGPAVWAACKDDQRHVLERWLRRTAVADVHATSRTEPAAALAKVLQIDVRHARALAPQQLVFAYLNYLRIHFKSADEEVPVPAPVASGPVKKRALLQSEPVWSNNDFPPLSTPTPAAHIVASKPKSQKDKRRIRSTLVSTPSQTSMVPVTSSAFTSAPKVNVKARLPALGKDVLSKFETRLTTVTHGTCEKTLEHPEKEISTEEESPQGGTSHQPNDTPTPELDEPAEELEPLGTPTPMALFYSFLLQAQLVPQSAVELQWLFTLLSHESAEAKEFALTVFYTIPETLELYGIEILQLIIDTFSRLHVARSLQVRFLHFIEAYEEARSTESQAVGTSLPVEVHGNNARDFAVPFCEDTDSRLHFRSPAEAVLFSNREKARDSFLALLRQWQKQRQSIDGTSSSLDVEMRASLDEVSPENHWWFAQFFVQELCQVGINPVGEHDKDLVQKIMHDDKLKNPDRLRKLHQRFTSQQQPKGSAKLQAPMKAKVPAPTTVDNGGGVDASIFPDNQLFFAQYLHATNHAVFTRLVTTVLEAQLRQIAALWGAASPSVRKTFTLQTLQAKLLGKFLGYLHYAPFWHMPGLTNPAMESARKQAIAIRNHTRAPLDVLAALRQSVEEHTLMASLPWILEYLRMVLKDSIGCATTYVQTTIAHVQMLYHAPRLQSSRSENGLLLRLQLEAFLHAVSSEPSLTPAVLDAATISQEYAAALDASTTGLDAMPYLACSMFVAHCVPDVPALRAFLLHFQASKTSKASSGRRLKVRPLTLSMLKGDDDVANAEDEVPALKTSIDDPLTRAFFKQYPSVQRTIEFVVDTTMTNVCQIVAPDVVVPAANTFMDKVSGDLDDFSTDAIAVAVRRHISGAKLAACALAVAAAEPYCQEHIPRVLKSLLAPSIDERVRTMAVALATQKAVGSLRTVVAASMGMEFSKQVVQRVRKLAKPGPAPVASAPPLLDTLHAAAKDLRSAAHVERFALLLKLSREPTGGFSVVVWCCIAAALDDAALWRLDAPDALATLLHQVFERHAWHPSALAVLDQLVRLWLQPEQIAHGLPHLEALCSAFPELHPRTQAIFLDVAPSATADASPWLVAAAGEAQTARQVVTMLELPVANRFFPPVHLNDADELHLRRLAKDKLRLMTDLLYGRQAQSLVWKPCEGQTADGCHVLKAQFVDVVPATQDQHTCVLYRASVVVQATVPEVMSVLACPKTEDYRRMMRALYGLQFLDGFCLHTLPRKKLHRPNYFYTALKWCALATRPGARGSDFCFLEYAGIRKDEGSLMGFCIQQSIALDTEVPDLSQHGLQREAFLRTGILVTPTDRDGLVRVTSFCQVQNASLSPSVPADLEELMRHRVLGIRGLQSYVERGRLGRQPFVERWRWVRNEERKTCALCVKTFMFRRRHHCRQCGEVVCSTCAPYREVDTPTAGPNRVRICHRCTARARGSDQRPLSESILESSVYTDDGSFVISPATTPARLRTSSASSLSPRPRVRSQRSASMGEVSDVAPPTRRLRDTFERAEPPSLEEAMAQITERIKATQLAIQSSVSSREREMQQWPTARASSSSSESEPAPELPPRRGFPLCPSDSDDASCVSFHTSATDHTECPFAPDNYALLMGQLEPRDDLSDFHLELNVDVGVEDDDVAMSDIGSEFFTMERTPTPPPMPTPTPTQLRHQPPPMTQAMKANLLARQAALRASEAAGSTVSSCLWKEPVSAPLPPPPPSLAPASRRFRSVPSQSAPASGMRTPAKRERAHTERAGVWMADAGGDTQAALAHQALAQLEAECPNAAERTAILQALVTTFSSLLAHRQESDFCVLNRRDHAFAAVLQAYPSTLKLLALAGFAIYPQRCVLSDFDEFLLANLVGTLKRILVDPHHRHSYYSNQWSF</sequence>
<feature type="region of interest" description="Disordered" evidence="5">
    <location>
        <begin position="1543"/>
        <end position="1590"/>
    </location>
</feature>
<feature type="compositionally biased region" description="Basic and acidic residues" evidence="5">
    <location>
        <begin position="1512"/>
        <end position="1521"/>
    </location>
</feature>
<dbReference type="PANTHER" id="PTHR28678:SF1">
    <property type="entry name" value="CODANIN-1"/>
    <property type="match status" value="1"/>
</dbReference>
<dbReference type="EMBL" id="JNBR01000002">
    <property type="protein sequence ID" value="OQS01692.1"/>
    <property type="molecule type" value="Genomic_DNA"/>
</dbReference>
<proteinExistence type="predicted"/>
<feature type="compositionally biased region" description="Low complexity" evidence="5">
    <location>
        <begin position="1473"/>
        <end position="1499"/>
    </location>
</feature>